<dbReference type="Proteomes" id="UP001056120">
    <property type="component" value="Linkage Group LG26"/>
</dbReference>
<evidence type="ECO:0000313" key="1">
    <source>
        <dbReference type="EMBL" id="KAI3696272.1"/>
    </source>
</evidence>
<evidence type="ECO:0000313" key="2">
    <source>
        <dbReference type="Proteomes" id="UP001056120"/>
    </source>
</evidence>
<reference evidence="2" key="1">
    <citation type="journal article" date="2022" name="Mol. Ecol. Resour.">
        <title>The genomes of chicory, endive, great burdock and yacon provide insights into Asteraceae palaeo-polyploidization history and plant inulin production.</title>
        <authorList>
            <person name="Fan W."/>
            <person name="Wang S."/>
            <person name="Wang H."/>
            <person name="Wang A."/>
            <person name="Jiang F."/>
            <person name="Liu H."/>
            <person name="Zhao H."/>
            <person name="Xu D."/>
            <person name="Zhang Y."/>
        </authorList>
    </citation>
    <scope>NUCLEOTIDE SEQUENCE [LARGE SCALE GENOMIC DNA]</scope>
    <source>
        <strain evidence="2">cv. Yunnan</strain>
    </source>
</reference>
<comment type="caution">
    <text evidence="1">The sequence shown here is derived from an EMBL/GenBank/DDBJ whole genome shotgun (WGS) entry which is preliminary data.</text>
</comment>
<protein>
    <submittedName>
        <fullName evidence="1">Uncharacterized protein</fullName>
    </submittedName>
</protein>
<name>A0ACB8ZER1_9ASTR</name>
<keyword evidence="2" id="KW-1185">Reference proteome</keyword>
<gene>
    <name evidence="1" type="ORF">L1987_79284</name>
</gene>
<accession>A0ACB8ZER1</accession>
<reference evidence="1 2" key="2">
    <citation type="journal article" date="2022" name="Mol. Ecol. Resour.">
        <title>The genomes of chicory, endive, great burdock and yacon provide insights into Asteraceae paleo-polyploidization history and plant inulin production.</title>
        <authorList>
            <person name="Fan W."/>
            <person name="Wang S."/>
            <person name="Wang H."/>
            <person name="Wang A."/>
            <person name="Jiang F."/>
            <person name="Liu H."/>
            <person name="Zhao H."/>
            <person name="Xu D."/>
            <person name="Zhang Y."/>
        </authorList>
    </citation>
    <scope>NUCLEOTIDE SEQUENCE [LARGE SCALE GENOMIC DNA]</scope>
    <source>
        <strain evidence="2">cv. Yunnan</strain>
        <tissue evidence="1">Leaves</tissue>
    </source>
</reference>
<sequence length="152" mass="17174">MALTGKLIGSVEIRSGAKVLHDILRYAPNDISFIAPDKQVHTCNLLSGNTGVVGSTIVWHFTHDGKKQTATEIIEEVDERNHKIVFKVIEGELVEEVYKAFKITFHCEQKDGKQWGVWTMEFEKPNSSVPDPTLLVDYFCDILKDMDNHASK</sequence>
<organism evidence="1 2">
    <name type="scientific">Smallanthus sonchifolius</name>
    <dbReference type="NCBI Taxonomy" id="185202"/>
    <lineage>
        <taxon>Eukaryota</taxon>
        <taxon>Viridiplantae</taxon>
        <taxon>Streptophyta</taxon>
        <taxon>Embryophyta</taxon>
        <taxon>Tracheophyta</taxon>
        <taxon>Spermatophyta</taxon>
        <taxon>Magnoliopsida</taxon>
        <taxon>eudicotyledons</taxon>
        <taxon>Gunneridae</taxon>
        <taxon>Pentapetalae</taxon>
        <taxon>asterids</taxon>
        <taxon>campanulids</taxon>
        <taxon>Asterales</taxon>
        <taxon>Asteraceae</taxon>
        <taxon>Asteroideae</taxon>
        <taxon>Heliantheae alliance</taxon>
        <taxon>Millerieae</taxon>
        <taxon>Smallanthus</taxon>
    </lineage>
</organism>
<proteinExistence type="predicted"/>
<dbReference type="EMBL" id="CM042043">
    <property type="protein sequence ID" value="KAI3696272.1"/>
    <property type="molecule type" value="Genomic_DNA"/>
</dbReference>